<organism evidence="3">
    <name type="scientific">Uncultured Desulfatiglans sp</name>
    <dbReference type="NCBI Taxonomy" id="1748965"/>
    <lineage>
        <taxon>Bacteria</taxon>
        <taxon>Pseudomonadati</taxon>
        <taxon>Thermodesulfobacteriota</taxon>
        <taxon>Desulfobacteria</taxon>
        <taxon>Desulfatiglandales</taxon>
        <taxon>Desulfatiglandaceae</taxon>
        <taxon>Desulfatiglans</taxon>
        <taxon>environmental samples</taxon>
    </lineage>
</organism>
<sequence length="449" mass="49625">MKAMSNRLKGEWWRDYQRGLRREKWRVLVPDRLSILFVCAGGVFALLAVALLVGSMISEWRSEPKEADQKRAPAPKPSRTAWEGIIRTREDLWPILKDFDPLLYAGESGRIVHYAGKPLTVKTGIDATIQSAVAGLLQRSQTIRSAAVVMDPFSGRILALAGYDQNGKGNEVCLQADFPAASLFKIVAAAAALEAAGLSPDSPLYYNGGRYTLYKSQLNDKRTRYTHQVPLKEAFGLSINPVFGKLGSFTLGQDLLQEFAARFMFNHPIPFDLPLEESRIEVPQTTFGLAEIASGFNKRTLISPLHGALFSSAVANGGVMMVPWLVEEVEDDSGRTLYKAEPAVMARPIEAATARKLRVMMQETVKGGTCRRTLKRLTRKKPFDTMEIGAKTGTINDPTNTHKIDWLSAYVIDPDRKEGVCVAVMGMHGEKLGIRAPELGRLILDDCVF</sequence>
<gene>
    <name evidence="3" type="ORF">TRIP_B330254</name>
</gene>
<evidence type="ECO:0000259" key="2">
    <source>
        <dbReference type="Pfam" id="PF00905"/>
    </source>
</evidence>
<dbReference type="EMBL" id="UPXX01000027">
    <property type="protein sequence ID" value="VBB44080.1"/>
    <property type="molecule type" value="Genomic_DNA"/>
</dbReference>
<protein>
    <submittedName>
        <fullName evidence="3">Penicillin-binding protein, transpeptidase domain protein</fullName>
    </submittedName>
</protein>
<dbReference type="InterPro" id="IPR050515">
    <property type="entry name" value="Beta-lactam/transpept"/>
</dbReference>
<dbReference type="InterPro" id="IPR001460">
    <property type="entry name" value="PCN-bd_Tpept"/>
</dbReference>
<feature type="domain" description="Penicillin-binding protein transpeptidase" evidence="2">
    <location>
        <begin position="146"/>
        <end position="427"/>
    </location>
</feature>
<dbReference type="GO" id="GO:0005886">
    <property type="term" value="C:plasma membrane"/>
    <property type="evidence" value="ECO:0007669"/>
    <property type="project" value="TreeGrafter"/>
</dbReference>
<dbReference type="SUPFAM" id="SSF56601">
    <property type="entry name" value="beta-lactamase/transpeptidase-like"/>
    <property type="match status" value="1"/>
</dbReference>
<dbReference type="GO" id="GO:0071972">
    <property type="term" value="F:peptidoglycan L,D-transpeptidase activity"/>
    <property type="evidence" value="ECO:0007669"/>
    <property type="project" value="TreeGrafter"/>
</dbReference>
<accession>A0A653A7V0</accession>
<dbReference type="PANTHER" id="PTHR30627:SF2">
    <property type="entry name" value="PEPTIDOGLYCAN D,D-TRANSPEPTIDASE MRDA"/>
    <property type="match status" value="1"/>
</dbReference>
<dbReference type="PANTHER" id="PTHR30627">
    <property type="entry name" value="PEPTIDOGLYCAN D,D-TRANSPEPTIDASE"/>
    <property type="match status" value="1"/>
</dbReference>
<dbReference type="AlphaFoldDB" id="A0A653A7V0"/>
<evidence type="ECO:0000313" key="3">
    <source>
        <dbReference type="EMBL" id="VBB44080.1"/>
    </source>
</evidence>
<feature type="transmembrane region" description="Helical" evidence="1">
    <location>
        <begin position="33"/>
        <end position="57"/>
    </location>
</feature>
<reference evidence="3" key="1">
    <citation type="submission" date="2018-07" db="EMBL/GenBank/DDBJ databases">
        <authorList>
            <consortium name="Genoscope - CEA"/>
            <person name="William W."/>
        </authorList>
    </citation>
    <scope>NUCLEOTIDE SEQUENCE</scope>
    <source>
        <strain evidence="3">IK1</strain>
    </source>
</reference>
<dbReference type="Pfam" id="PF00905">
    <property type="entry name" value="Transpeptidase"/>
    <property type="match status" value="1"/>
</dbReference>
<keyword evidence="1" id="KW-0472">Membrane</keyword>
<dbReference type="Gene3D" id="3.40.710.10">
    <property type="entry name" value="DD-peptidase/beta-lactamase superfamily"/>
    <property type="match status" value="1"/>
</dbReference>
<keyword evidence="1" id="KW-1133">Transmembrane helix</keyword>
<proteinExistence type="predicted"/>
<keyword evidence="1" id="KW-0812">Transmembrane</keyword>
<evidence type="ECO:0000256" key="1">
    <source>
        <dbReference type="SAM" id="Phobius"/>
    </source>
</evidence>
<dbReference type="GO" id="GO:0008658">
    <property type="term" value="F:penicillin binding"/>
    <property type="evidence" value="ECO:0007669"/>
    <property type="project" value="InterPro"/>
</dbReference>
<name>A0A653A7V0_UNCDX</name>
<dbReference type="InterPro" id="IPR012338">
    <property type="entry name" value="Beta-lactam/transpept-like"/>
</dbReference>
<dbReference type="GO" id="GO:0071555">
    <property type="term" value="P:cell wall organization"/>
    <property type="evidence" value="ECO:0007669"/>
    <property type="project" value="TreeGrafter"/>
</dbReference>